<comment type="catalytic activity">
    <reaction evidence="1">
        <text>Hydrolysis of Pro-|-Xaa &gt;&gt; Ala-|-Xaa in oligopeptides.</text>
        <dbReference type="EC" id="3.4.21.26"/>
    </reaction>
</comment>
<evidence type="ECO:0000313" key="11">
    <source>
        <dbReference type="Proteomes" id="UP000694388"/>
    </source>
</evidence>
<dbReference type="SUPFAM" id="SSF53474">
    <property type="entry name" value="alpha/beta-Hydrolases"/>
    <property type="match status" value="1"/>
</dbReference>
<evidence type="ECO:0000313" key="10">
    <source>
        <dbReference type="Ensembl" id="ENSEBUP00000017709.1"/>
    </source>
</evidence>
<dbReference type="InterPro" id="IPR002471">
    <property type="entry name" value="Pept_S9_AS"/>
</dbReference>
<keyword evidence="11" id="KW-1185">Reference proteome</keyword>
<sequence>MECHYPEVFRDDGQMNDYHGNKVSDPYAWLENPISEETKAFVEAQNSVTLPFLEACPVREPFHRRMTELFDFPKYGCPFRRGPRYFHFHNTGLQNQSVMYVQESLNDQPSVFLDPNTFSEDGTVALRGTSFSEDGAYLAYGLSSSGSDWVQICFLQVVPCKEDAPAGALILPDRLDHVKFSCMSWTHDGRGLFYNRYPPPAQSCDGTETDVYLNQKLYYHVLTTEQADDVLCVQFPDHPKWMGSAEVTADGRYVILSIHEGCEPVNRLWYCDLETLPDGISGELPWVKLVDNFEAEYEYVTNEGTLFTFRTNCDAPRYCLITIDLADPKPSAWRTLVPQHECDVLDWATCVNGFLMPVCWLSHVKNVLQIYDLATGAKLTTFPLDVGSVVGFSGRKKDQEIFFQFTSFLTPGIIYHCDLTKEGYEPSVFRTIAVKGFEPSDYETVQVFYPSEDGTKIPMFLVHKKGIELDGSSPLLLYGYGGFNISITPSYSVSHLIFVRHLGGILAVANIRGGGEYGETWHREGMKEKKNNVFADFICAAQYLVESGYTQPQRLAINGASNGGLLVGACINRRPDLFGCAVAEVGVFDLLKFHRFTIGHAWTTEFGCSEDPEHFPWLVKHSPLHTVNVDATYPAVLLLTADHDDRVVSLHSYKFIAELQHAAKQHSQSANGRPLLLRVDTKAGHGAGKPTAKVLSEAADVYGFVACTLGLTWQH</sequence>
<dbReference type="FunFam" id="3.40.50.1820:FF:000005">
    <property type="entry name" value="Prolyl endopeptidase"/>
    <property type="match status" value="1"/>
</dbReference>
<dbReference type="Ensembl" id="ENSEBUT00000018285.1">
    <property type="protein sequence ID" value="ENSEBUP00000017709.1"/>
    <property type="gene ID" value="ENSEBUG00000011055.1"/>
</dbReference>
<dbReference type="AlphaFoldDB" id="A0A8C4QPU0"/>
<dbReference type="GO" id="GO:0005829">
    <property type="term" value="C:cytosol"/>
    <property type="evidence" value="ECO:0007669"/>
    <property type="project" value="TreeGrafter"/>
</dbReference>
<comment type="similarity">
    <text evidence="2 7">Belongs to the peptidase S9A family.</text>
</comment>
<keyword evidence="6 7" id="KW-0720">Serine protease</keyword>
<evidence type="ECO:0000256" key="3">
    <source>
        <dbReference type="ARBA" id="ARBA00016310"/>
    </source>
</evidence>
<accession>A0A8C4QPU0</accession>
<evidence type="ECO:0000256" key="6">
    <source>
        <dbReference type="ARBA" id="ARBA00022825"/>
    </source>
</evidence>
<evidence type="ECO:0000256" key="2">
    <source>
        <dbReference type="ARBA" id="ARBA00005228"/>
    </source>
</evidence>
<name>A0A8C4QPU0_EPTBU</name>
<evidence type="ECO:0000256" key="5">
    <source>
        <dbReference type="ARBA" id="ARBA00022801"/>
    </source>
</evidence>
<dbReference type="InterPro" id="IPR002470">
    <property type="entry name" value="Peptidase_S9A"/>
</dbReference>
<organism evidence="10 11">
    <name type="scientific">Eptatretus burgeri</name>
    <name type="common">Inshore hagfish</name>
    <dbReference type="NCBI Taxonomy" id="7764"/>
    <lineage>
        <taxon>Eukaryota</taxon>
        <taxon>Metazoa</taxon>
        <taxon>Chordata</taxon>
        <taxon>Craniata</taxon>
        <taxon>Vertebrata</taxon>
        <taxon>Cyclostomata</taxon>
        <taxon>Myxini</taxon>
        <taxon>Myxiniformes</taxon>
        <taxon>Myxinidae</taxon>
        <taxon>Eptatretinae</taxon>
        <taxon>Eptatretus</taxon>
    </lineage>
</organism>
<dbReference type="GO" id="GO:0004252">
    <property type="term" value="F:serine-type endopeptidase activity"/>
    <property type="evidence" value="ECO:0007669"/>
    <property type="project" value="UniProtKB-UniRule"/>
</dbReference>
<evidence type="ECO:0000259" key="9">
    <source>
        <dbReference type="Pfam" id="PF02897"/>
    </source>
</evidence>
<reference evidence="10" key="1">
    <citation type="submission" date="2025-08" db="UniProtKB">
        <authorList>
            <consortium name="Ensembl"/>
        </authorList>
    </citation>
    <scope>IDENTIFICATION</scope>
</reference>
<dbReference type="SUPFAM" id="SSF50993">
    <property type="entry name" value="Peptidase/esterase 'gauge' domain"/>
    <property type="match status" value="1"/>
</dbReference>
<dbReference type="GO" id="GO:0070012">
    <property type="term" value="F:oligopeptidase activity"/>
    <property type="evidence" value="ECO:0007669"/>
    <property type="project" value="TreeGrafter"/>
</dbReference>
<dbReference type="Proteomes" id="UP000694388">
    <property type="component" value="Unplaced"/>
</dbReference>
<dbReference type="EC" id="3.4.21.-" evidence="7"/>
<keyword evidence="5 7" id="KW-0378">Hydrolase</keyword>
<protein>
    <recommendedName>
        <fullName evidence="3 7">Prolyl endopeptidase</fullName>
        <ecNumber evidence="7">3.4.21.-</ecNumber>
    </recommendedName>
</protein>
<dbReference type="Gene3D" id="2.130.10.120">
    <property type="entry name" value="Prolyl oligopeptidase, N-terminal domain"/>
    <property type="match status" value="1"/>
</dbReference>
<dbReference type="InterPro" id="IPR051167">
    <property type="entry name" value="Prolyl_oligopep/macrocyclase"/>
</dbReference>
<feature type="domain" description="Peptidase S9 prolyl oligopeptidase catalytic" evidence="8">
    <location>
        <begin position="491"/>
        <end position="710"/>
    </location>
</feature>
<keyword evidence="4 7" id="KW-0645">Protease</keyword>
<dbReference type="InterPro" id="IPR001375">
    <property type="entry name" value="Peptidase_S9_cat"/>
</dbReference>
<dbReference type="Pfam" id="PF00326">
    <property type="entry name" value="Peptidase_S9"/>
    <property type="match status" value="1"/>
</dbReference>
<evidence type="ECO:0000256" key="4">
    <source>
        <dbReference type="ARBA" id="ARBA00022670"/>
    </source>
</evidence>
<dbReference type="PANTHER" id="PTHR42881">
    <property type="entry name" value="PROLYL ENDOPEPTIDASE"/>
    <property type="match status" value="1"/>
</dbReference>
<evidence type="ECO:0000259" key="8">
    <source>
        <dbReference type="Pfam" id="PF00326"/>
    </source>
</evidence>
<feature type="domain" description="Peptidase S9A N-terminal" evidence="9">
    <location>
        <begin position="6"/>
        <end position="428"/>
    </location>
</feature>
<proteinExistence type="inferred from homology"/>
<evidence type="ECO:0000256" key="7">
    <source>
        <dbReference type="RuleBase" id="RU368024"/>
    </source>
</evidence>
<dbReference type="InterPro" id="IPR029058">
    <property type="entry name" value="AB_hydrolase_fold"/>
</dbReference>
<dbReference type="Pfam" id="PF02897">
    <property type="entry name" value="Peptidase_S9_N"/>
    <property type="match status" value="1"/>
</dbReference>
<dbReference type="PROSITE" id="PS00708">
    <property type="entry name" value="PRO_ENDOPEP_SER"/>
    <property type="match status" value="1"/>
</dbReference>
<dbReference type="OMA" id="LDPWFSH"/>
<dbReference type="InterPro" id="IPR023302">
    <property type="entry name" value="Pept_S9A_N"/>
</dbReference>
<dbReference type="Gene3D" id="3.40.50.1820">
    <property type="entry name" value="alpha/beta hydrolase"/>
    <property type="match status" value="1"/>
</dbReference>
<evidence type="ECO:0000256" key="1">
    <source>
        <dbReference type="ARBA" id="ARBA00001070"/>
    </source>
</evidence>
<dbReference type="FunFam" id="2.130.10.120:FF:000001">
    <property type="entry name" value="Prolyl endopeptidase"/>
    <property type="match status" value="1"/>
</dbReference>
<reference evidence="10" key="2">
    <citation type="submission" date="2025-09" db="UniProtKB">
        <authorList>
            <consortium name="Ensembl"/>
        </authorList>
    </citation>
    <scope>IDENTIFICATION</scope>
</reference>
<dbReference type="PRINTS" id="PR00862">
    <property type="entry name" value="PROLIGOPTASE"/>
</dbReference>
<dbReference type="GO" id="GO:0006508">
    <property type="term" value="P:proteolysis"/>
    <property type="evidence" value="ECO:0007669"/>
    <property type="project" value="UniProtKB-KW"/>
</dbReference>
<dbReference type="PANTHER" id="PTHR42881:SF4">
    <property type="entry name" value="PROLYL ENDOPEPTIDASE"/>
    <property type="match status" value="1"/>
</dbReference>
<dbReference type="GeneTree" id="ENSGT00530000063426"/>